<accession>A0A1B0A852</accession>
<dbReference type="EnsemblMetazoa" id="GPAI037301-RA">
    <property type="protein sequence ID" value="GPAI037301-PA"/>
    <property type="gene ID" value="GPAI037301"/>
</dbReference>
<reference evidence="2" key="1">
    <citation type="submission" date="2014-03" db="EMBL/GenBank/DDBJ databases">
        <authorList>
            <person name="Aksoy S."/>
            <person name="Warren W."/>
            <person name="Wilson R.K."/>
        </authorList>
    </citation>
    <scope>NUCLEOTIDE SEQUENCE [LARGE SCALE GENOMIC DNA]</scope>
    <source>
        <strain evidence="2">IAEA</strain>
    </source>
</reference>
<dbReference type="AlphaFoldDB" id="A0A1B0A852"/>
<evidence type="ECO:0000313" key="2">
    <source>
        <dbReference type="Proteomes" id="UP000092445"/>
    </source>
</evidence>
<keyword evidence="2" id="KW-1185">Reference proteome</keyword>
<sequence>MINSGELAHIIINLIIKSGLPPDEHIRFTYEFKRVGMGRCGPFNKEKTERINDENEVMILKPKTCVRRRTLGLGVRLESLVVWWLDEDFPYTHPPVLKIPPLTAVVS</sequence>
<reference evidence="1" key="2">
    <citation type="submission" date="2020-05" db="UniProtKB">
        <authorList>
            <consortium name="EnsemblMetazoa"/>
        </authorList>
    </citation>
    <scope>IDENTIFICATION</scope>
    <source>
        <strain evidence="1">IAEA</strain>
    </source>
</reference>
<protein>
    <submittedName>
        <fullName evidence="1">Uncharacterized protein</fullName>
    </submittedName>
</protein>
<proteinExistence type="predicted"/>
<evidence type="ECO:0000313" key="1">
    <source>
        <dbReference type="EnsemblMetazoa" id="GPAI037301-PA"/>
    </source>
</evidence>
<name>A0A1B0A852_GLOPL</name>
<dbReference type="VEuPathDB" id="VectorBase:GPAI037301"/>
<dbReference type="Proteomes" id="UP000092445">
    <property type="component" value="Unassembled WGS sequence"/>
</dbReference>
<organism evidence="1 2">
    <name type="scientific">Glossina pallidipes</name>
    <name type="common">Tsetse fly</name>
    <dbReference type="NCBI Taxonomy" id="7398"/>
    <lineage>
        <taxon>Eukaryota</taxon>
        <taxon>Metazoa</taxon>
        <taxon>Ecdysozoa</taxon>
        <taxon>Arthropoda</taxon>
        <taxon>Hexapoda</taxon>
        <taxon>Insecta</taxon>
        <taxon>Pterygota</taxon>
        <taxon>Neoptera</taxon>
        <taxon>Endopterygota</taxon>
        <taxon>Diptera</taxon>
        <taxon>Brachycera</taxon>
        <taxon>Muscomorpha</taxon>
        <taxon>Hippoboscoidea</taxon>
        <taxon>Glossinidae</taxon>
        <taxon>Glossina</taxon>
    </lineage>
</organism>